<evidence type="ECO:0000313" key="4">
    <source>
        <dbReference type="EMBL" id="GAK45224.1"/>
    </source>
</evidence>
<keyword evidence="2" id="KW-0442">Lipid degradation</keyword>
<keyword evidence="5" id="KW-1185">Reference proteome</keyword>
<dbReference type="GO" id="GO:0016042">
    <property type="term" value="P:lipid catabolic process"/>
    <property type="evidence" value="ECO:0007669"/>
    <property type="project" value="UniProtKB-UniRule"/>
</dbReference>
<reference evidence="4 5" key="1">
    <citation type="submission" date="2014-07" db="EMBL/GenBank/DDBJ databases">
        <title>Tepidicaulis marinum gen. nov., sp. nov., a novel marine bacterium denitrifying nitrate to nitrous oxide strictly under microaerobic conditions.</title>
        <authorList>
            <person name="Takeuchi M."/>
            <person name="Yamagishi T."/>
            <person name="Kamagata Y."/>
            <person name="Oshima K."/>
            <person name="Hattori M."/>
            <person name="Katayama T."/>
            <person name="Hanada S."/>
            <person name="Tamaki H."/>
            <person name="Marumo K."/>
            <person name="Maeda H."/>
            <person name="Nedachi M."/>
            <person name="Iwasaki W."/>
            <person name="Suwa Y."/>
            <person name="Sakata S."/>
        </authorList>
    </citation>
    <scope>NUCLEOTIDE SEQUENCE [LARGE SCALE GENOMIC DNA]</scope>
    <source>
        <strain evidence="4 5">MA2</strain>
    </source>
</reference>
<accession>A0A081BB06</accession>
<comment type="caution">
    <text evidence="4">The sequence shown here is derived from an EMBL/GenBank/DDBJ whole genome shotgun (WGS) entry which is preliminary data.</text>
</comment>
<name>A0A081BB06_9HYPH</name>
<dbReference type="Proteomes" id="UP000028702">
    <property type="component" value="Unassembled WGS sequence"/>
</dbReference>
<dbReference type="NCBIfam" id="TIGR03607">
    <property type="entry name" value="patatin-like protein"/>
    <property type="match status" value="1"/>
</dbReference>
<dbReference type="STRING" id="1333998.M2A_1723"/>
<protein>
    <submittedName>
        <fullName evidence="4">Patatin</fullName>
    </submittedName>
</protein>
<dbReference type="AlphaFoldDB" id="A0A081BB06"/>
<evidence type="ECO:0000256" key="2">
    <source>
        <dbReference type="PROSITE-ProRule" id="PRU01161"/>
    </source>
</evidence>
<dbReference type="InterPro" id="IPR024282">
    <property type="entry name" value="DUF3376"/>
</dbReference>
<dbReference type="Pfam" id="PF01734">
    <property type="entry name" value="Patatin"/>
    <property type="match status" value="1"/>
</dbReference>
<dbReference type="Pfam" id="PF11856">
    <property type="entry name" value="DUF3376"/>
    <property type="match status" value="1"/>
</dbReference>
<feature type="active site" description="Nucleophile" evidence="2">
    <location>
        <position position="94"/>
    </location>
</feature>
<feature type="short sequence motif" description="GXSXG" evidence="2">
    <location>
        <begin position="92"/>
        <end position="96"/>
    </location>
</feature>
<dbReference type="PROSITE" id="PS51635">
    <property type="entry name" value="PNPLA"/>
    <property type="match status" value="1"/>
</dbReference>
<dbReference type="EMBL" id="BBIO01000007">
    <property type="protein sequence ID" value="GAK45224.1"/>
    <property type="molecule type" value="Genomic_DNA"/>
</dbReference>
<sequence>MKEKELRLALVCYGGVSLAVYMHGVTKEIQKLVRASRIYNAPLLASERRQKTYTELNDDTARETDTESIYFDLLKRVGEEVELRVFVDVIAGASAGGINGVMLARSLAHDLPLDTHRDMWLNKADVTALLDDEAMPGKWSKIFIRPLFWNINSKWLTKLIPDEEAREKASLFLRSRWFKPPFSGEKLTNMLLDASKSMGTPRTPRASLLPLGHRLELFVTLTDFFGFTQKIPLHDPPLIEEREHRHVLHFNYFKHPGGKVDTDFGAENVPGLVFAARATSCFPGAFPPTQISEIDRVLEKRGETWPTRESFIQHNFEPLIDAGIDPATASYIDGSVLNNKPFAEAIAALRNRPAFREVDRRIVYIDPDPEGRNKIRKRSLPGFFQSIRGALSDIPRNEPVRDELESLQQIGKRIHQYREVVRATRPHVADVVAPIIAEDPSLAPNVATLSYWRHQANAMAVSQAGYAYDGYVQVKVLSVLDALTSLIEEMSAAIQHPSERLALSNSLETWAKAKGIFPVRWHTPSSGDRTKATREWIAFLRNFDRNFRVRRLRFVIRRLNELYQRVIEHDEGDFDSEGLDDFKRHLYRALDHLQTRTTPVFFGDDFRKKVSLLLKDRGGRLNVAEVEDILAMLAPIMSLGEIDREVDEVFSIMAVNTLPEDERRELLQAYLGFPFFDVLTFPLLLNEEVDDIDTIRVDRISPLDAKGLSKGSNIMALRGRDLGRFGAFFSRTAREHDYLWGRLQSAERLVDIVSNTLAKTAITPSERDAFKNRLFLAILDAEEPHLARIGSLIKTLRQRAQERIRTQEEEAATGN</sequence>
<keyword evidence="1 2" id="KW-0443">Lipid metabolism</keyword>
<organism evidence="4 5">
    <name type="scientific">Tepidicaulis marinus</name>
    <dbReference type="NCBI Taxonomy" id="1333998"/>
    <lineage>
        <taxon>Bacteria</taxon>
        <taxon>Pseudomonadati</taxon>
        <taxon>Pseudomonadota</taxon>
        <taxon>Alphaproteobacteria</taxon>
        <taxon>Hyphomicrobiales</taxon>
        <taxon>Parvibaculaceae</taxon>
        <taxon>Tepidicaulis</taxon>
    </lineage>
</organism>
<dbReference type="eggNOG" id="COG1752">
    <property type="taxonomic scope" value="Bacteria"/>
</dbReference>
<dbReference type="InterPro" id="IPR019894">
    <property type="entry name" value="Patatin-related_protein"/>
</dbReference>
<dbReference type="InterPro" id="IPR002641">
    <property type="entry name" value="PNPLA_dom"/>
</dbReference>
<comment type="caution">
    <text evidence="2">Lacks conserved residue(s) required for the propagation of feature annotation.</text>
</comment>
<dbReference type="Gene3D" id="3.40.1090.10">
    <property type="entry name" value="Cytosolic phospholipase A2 catalytic domain"/>
    <property type="match status" value="2"/>
</dbReference>
<dbReference type="GO" id="GO:0016787">
    <property type="term" value="F:hydrolase activity"/>
    <property type="evidence" value="ECO:0007669"/>
    <property type="project" value="UniProtKB-UniRule"/>
</dbReference>
<dbReference type="RefSeq" id="WP_045445784.1">
    <property type="nucleotide sequence ID" value="NZ_BBIO01000007.1"/>
</dbReference>
<dbReference type="SUPFAM" id="SSF52151">
    <property type="entry name" value="FabD/lysophospholipase-like"/>
    <property type="match status" value="1"/>
</dbReference>
<evidence type="ECO:0000256" key="1">
    <source>
        <dbReference type="ARBA" id="ARBA00023098"/>
    </source>
</evidence>
<evidence type="ECO:0000313" key="5">
    <source>
        <dbReference type="Proteomes" id="UP000028702"/>
    </source>
</evidence>
<feature type="active site" description="Proton acceptor" evidence="2">
    <location>
        <position position="333"/>
    </location>
</feature>
<dbReference type="InterPro" id="IPR016035">
    <property type="entry name" value="Acyl_Trfase/lysoPLipase"/>
</dbReference>
<feature type="domain" description="PNPLA" evidence="3">
    <location>
        <begin position="10"/>
        <end position="346"/>
    </location>
</feature>
<proteinExistence type="predicted"/>
<keyword evidence="2" id="KW-0378">Hydrolase</keyword>
<evidence type="ECO:0000259" key="3">
    <source>
        <dbReference type="PROSITE" id="PS51635"/>
    </source>
</evidence>
<gene>
    <name evidence="4" type="ORF">M2A_1723</name>
</gene>